<keyword evidence="4" id="KW-0805">Transcription regulation</keyword>
<keyword evidence="3" id="KW-0677">Repeat</keyword>
<dbReference type="InterPro" id="IPR013876">
    <property type="entry name" value="TFIIH_BTF_p62_N"/>
</dbReference>
<dbReference type="PANTHER" id="PTHR12856">
    <property type="entry name" value="TRANSCRIPTION INITIATION FACTOR IIH-RELATED"/>
    <property type="match status" value="1"/>
</dbReference>
<evidence type="ECO:0000313" key="10">
    <source>
        <dbReference type="Proteomes" id="UP000272025"/>
    </source>
</evidence>
<feature type="domain" description="BSD" evidence="8">
    <location>
        <begin position="234"/>
        <end position="285"/>
    </location>
</feature>
<keyword evidence="10" id="KW-1185">Reference proteome</keyword>
<accession>A0A3N2PKM5</accession>
<proteinExistence type="inferred from homology"/>
<comment type="similarity">
    <text evidence="2">Belongs to the TFB1 family.</text>
</comment>
<dbReference type="InterPro" id="IPR011993">
    <property type="entry name" value="PH-like_dom_sf"/>
</dbReference>
<reference evidence="9 10" key="1">
    <citation type="journal article" date="2018" name="Mol. Ecol.">
        <title>The obligate alkalophilic soda-lake fungus Sodiomyces alkalinus has shifted to a protein diet.</title>
        <authorList>
            <person name="Grum-Grzhimaylo A.A."/>
            <person name="Falkoski D.L."/>
            <person name="van den Heuvel J."/>
            <person name="Valero-Jimenez C.A."/>
            <person name="Min B."/>
            <person name="Choi I.G."/>
            <person name="Lipzen A."/>
            <person name="Daum C.G."/>
            <person name="Aanen D.K."/>
            <person name="Tsang A."/>
            <person name="Henrissat B."/>
            <person name="Bilanenko E.N."/>
            <person name="de Vries R.P."/>
            <person name="van Kan J.A.L."/>
            <person name="Grigoriev I.V."/>
            <person name="Debets A.J.M."/>
        </authorList>
    </citation>
    <scope>NUCLEOTIDE SEQUENCE [LARGE SCALE GENOMIC DNA]</scope>
    <source>
        <strain evidence="9 10">F11</strain>
    </source>
</reference>
<dbReference type="Proteomes" id="UP000272025">
    <property type="component" value="Unassembled WGS sequence"/>
</dbReference>
<dbReference type="PROSITE" id="PS50858">
    <property type="entry name" value="BSD"/>
    <property type="match status" value="2"/>
</dbReference>
<evidence type="ECO:0000256" key="3">
    <source>
        <dbReference type="ARBA" id="ARBA00022737"/>
    </source>
</evidence>
<dbReference type="InterPro" id="IPR027079">
    <property type="entry name" value="Tfb1/GTF2H1"/>
</dbReference>
<evidence type="ECO:0000256" key="5">
    <source>
        <dbReference type="ARBA" id="ARBA00023163"/>
    </source>
</evidence>
<dbReference type="AlphaFoldDB" id="A0A3N2PKM5"/>
<feature type="compositionally biased region" description="Acidic residues" evidence="7">
    <location>
        <begin position="473"/>
        <end position="482"/>
    </location>
</feature>
<dbReference type="CDD" id="cd13229">
    <property type="entry name" value="PH_TFIIH"/>
    <property type="match status" value="1"/>
</dbReference>
<dbReference type="STRING" id="1314773.A0A3N2PKM5"/>
<dbReference type="RefSeq" id="XP_028462770.1">
    <property type="nucleotide sequence ID" value="XM_028608904.1"/>
</dbReference>
<dbReference type="SUPFAM" id="SSF50729">
    <property type="entry name" value="PH domain-like"/>
    <property type="match status" value="1"/>
</dbReference>
<gene>
    <name evidence="9" type="ORF">SODALDRAFT_301515</name>
</gene>
<dbReference type="Pfam" id="PF08567">
    <property type="entry name" value="PH_TFIIH"/>
    <property type="match status" value="1"/>
</dbReference>
<dbReference type="OrthoDB" id="360521at2759"/>
<organism evidence="9 10">
    <name type="scientific">Sodiomyces alkalinus (strain CBS 110278 / VKM F-3762 / F11)</name>
    <name type="common">Alkaliphilic filamentous fungus</name>
    <dbReference type="NCBI Taxonomy" id="1314773"/>
    <lineage>
        <taxon>Eukaryota</taxon>
        <taxon>Fungi</taxon>
        <taxon>Dikarya</taxon>
        <taxon>Ascomycota</taxon>
        <taxon>Pezizomycotina</taxon>
        <taxon>Sordariomycetes</taxon>
        <taxon>Hypocreomycetidae</taxon>
        <taxon>Glomerellales</taxon>
        <taxon>Plectosphaerellaceae</taxon>
        <taxon>Sodiomyces</taxon>
    </lineage>
</organism>
<evidence type="ECO:0000259" key="8">
    <source>
        <dbReference type="PROSITE" id="PS50858"/>
    </source>
</evidence>
<feature type="compositionally biased region" description="Low complexity" evidence="7">
    <location>
        <begin position="114"/>
        <end position="126"/>
    </location>
</feature>
<dbReference type="GO" id="GO:0006351">
    <property type="term" value="P:DNA-templated transcription"/>
    <property type="evidence" value="ECO:0007669"/>
    <property type="project" value="InterPro"/>
</dbReference>
<dbReference type="SMART" id="SM00751">
    <property type="entry name" value="BSD"/>
    <property type="match status" value="2"/>
</dbReference>
<dbReference type="GeneID" id="39577382"/>
<sequence>MATPSGRAAYKKKDGVLAVSPDQNFITWTPWPATGAPTVSLSLANVANLQQTPDTAPKVMLKIIEKHPNATDQASYLFHFTSPDARAEANSIKEVLSRLLQEIRANDPNVPKPTSSAASASGTGTPNAAVNGGSASASMAFAGSVNSKPAMARWFDDDQLRSDIELQQSLLKSDRSLNQTYMDARATKPESISDAAFNSQFWSTRINLLRAHAIETHQRKGAYNVLSTIKPRTEGEELKLSISVEQVQLIFNQHPLVKRLYNENVPKISEAEFWSRFFLSKLSRTLRGDKVQDEKKEGIVRDPLFDNHDQSENTQEFQSGFMARSVPHIIDVEANEENEGGFRSGNRKDVEMRPRKNILIVKTLNTLSEKIMANVAPVDGDREADGPDGADDSTINELMLRDLRGDAEEQRIILNVKEQNRFFSKQEEKQSANVQIFATQVPADVIASVRRDAELLEADETGGLDLHASLGIDEESDSDEGEGTLKTPHVGSRAARRAAEEDIMTGVKRRRMEKYGSGSDASRLMGLSQDIAGRCQLTHATTVEFLHQFWTAFLSGNPDRAAELQYLVESLKRSEARIDAVAAEAEKARDAFIETKRQEAKAYFDKTGVRDKRWLAKNVDKHVRGGRKAVMQMMQPILDSLSKAQADYQKALAAEGIQLSTES</sequence>
<dbReference type="Gene3D" id="2.30.29.30">
    <property type="entry name" value="Pleckstrin-homology domain (PH domain)/Phosphotyrosine-binding domain (PTB)"/>
    <property type="match status" value="1"/>
</dbReference>
<keyword evidence="5" id="KW-0804">Transcription</keyword>
<evidence type="ECO:0000313" key="9">
    <source>
        <dbReference type="EMBL" id="ROT34964.1"/>
    </source>
</evidence>
<feature type="region of interest" description="Disordered" evidence="7">
    <location>
        <begin position="473"/>
        <end position="498"/>
    </location>
</feature>
<dbReference type="GO" id="GO:0000439">
    <property type="term" value="C:transcription factor TFIIH core complex"/>
    <property type="evidence" value="ECO:0007669"/>
    <property type="project" value="InterPro"/>
</dbReference>
<dbReference type="GO" id="GO:0006289">
    <property type="term" value="P:nucleotide-excision repair"/>
    <property type="evidence" value="ECO:0007669"/>
    <property type="project" value="InterPro"/>
</dbReference>
<dbReference type="Pfam" id="PF03909">
    <property type="entry name" value="BSD"/>
    <property type="match status" value="2"/>
</dbReference>
<feature type="region of interest" description="Disordered" evidence="7">
    <location>
        <begin position="106"/>
        <end position="126"/>
    </location>
</feature>
<feature type="domain" description="BSD" evidence="8">
    <location>
        <begin position="154"/>
        <end position="213"/>
    </location>
</feature>
<evidence type="ECO:0000256" key="6">
    <source>
        <dbReference type="ARBA" id="ARBA00023242"/>
    </source>
</evidence>
<evidence type="ECO:0000256" key="7">
    <source>
        <dbReference type="SAM" id="MobiDB-lite"/>
    </source>
</evidence>
<evidence type="ECO:0000256" key="2">
    <source>
        <dbReference type="ARBA" id="ARBA00009448"/>
    </source>
</evidence>
<dbReference type="EMBL" id="ML119062">
    <property type="protein sequence ID" value="ROT34964.1"/>
    <property type="molecule type" value="Genomic_DNA"/>
</dbReference>
<dbReference type="InterPro" id="IPR005607">
    <property type="entry name" value="BSD_dom"/>
</dbReference>
<comment type="subcellular location">
    <subcellularLocation>
        <location evidence="1">Nucleus</location>
    </subcellularLocation>
</comment>
<protein>
    <submittedName>
        <fullName evidence="9">RNA polymerase II transcription factor B subunit 1</fullName>
    </submittedName>
</protein>
<name>A0A3N2PKM5_SODAK</name>
<keyword evidence="6" id="KW-0539">Nucleus</keyword>
<evidence type="ECO:0000256" key="1">
    <source>
        <dbReference type="ARBA" id="ARBA00004123"/>
    </source>
</evidence>
<evidence type="ECO:0000256" key="4">
    <source>
        <dbReference type="ARBA" id="ARBA00023015"/>
    </source>
</evidence>